<proteinExistence type="predicted"/>
<comment type="caution">
    <text evidence="1">The sequence shown here is derived from an EMBL/GenBank/DDBJ whole genome shotgun (WGS) entry which is preliminary data.</text>
</comment>
<sequence>MTICDQSQLAQYFSMAARMQPERNKNYCFYSLYGYKSNQCKK</sequence>
<name>A0ABN9CJA5_9NEOB</name>
<evidence type="ECO:0000313" key="1">
    <source>
        <dbReference type="EMBL" id="CAI9559261.1"/>
    </source>
</evidence>
<evidence type="ECO:0000313" key="2">
    <source>
        <dbReference type="Proteomes" id="UP001162483"/>
    </source>
</evidence>
<dbReference type="EMBL" id="CATNWA010010062">
    <property type="protein sequence ID" value="CAI9559261.1"/>
    <property type="molecule type" value="Genomic_DNA"/>
</dbReference>
<reference evidence="1" key="1">
    <citation type="submission" date="2023-05" db="EMBL/GenBank/DDBJ databases">
        <authorList>
            <person name="Stuckert A."/>
        </authorList>
    </citation>
    <scope>NUCLEOTIDE SEQUENCE</scope>
</reference>
<keyword evidence="2" id="KW-1185">Reference proteome</keyword>
<protein>
    <submittedName>
        <fullName evidence="1">Uncharacterized protein</fullName>
    </submittedName>
</protein>
<accession>A0ABN9CJA5</accession>
<feature type="non-terminal residue" evidence="1">
    <location>
        <position position="42"/>
    </location>
</feature>
<dbReference type="Proteomes" id="UP001162483">
    <property type="component" value="Unassembled WGS sequence"/>
</dbReference>
<gene>
    <name evidence="1" type="ORF">SPARVUS_LOCUS5037260</name>
</gene>
<organism evidence="1 2">
    <name type="scientific">Staurois parvus</name>
    <dbReference type="NCBI Taxonomy" id="386267"/>
    <lineage>
        <taxon>Eukaryota</taxon>
        <taxon>Metazoa</taxon>
        <taxon>Chordata</taxon>
        <taxon>Craniata</taxon>
        <taxon>Vertebrata</taxon>
        <taxon>Euteleostomi</taxon>
        <taxon>Amphibia</taxon>
        <taxon>Batrachia</taxon>
        <taxon>Anura</taxon>
        <taxon>Neobatrachia</taxon>
        <taxon>Ranoidea</taxon>
        <taxon>Ranidae</taxon>
        <taxon>Staurois</taxon>
    </lineage>
</organism>